<dbReference type="GO" id="GO:0004842">
    <property type="term" value="F:ubiquitin-protein transferase activity"/>
    <property type="evidence" value="ECO:0007669"/>
    <property type="project" value="InterPro"/>
</dbReference>
<reference evidence="3" key="1">
    <citation type="submission" date="2021-02" db="EMBL/GenBank/DDBJ databases">
        <authorList>
            <person name="Nowell W R."/>
        </authorList>
    </citation>
    <scope>NUCLEOTIDE SEQUENCE</scope>
</reference>
<dbReference type="PROSITE" id="PS51698">
    <property type="entry name" value="U_BOX"/>
    <property type="match status" value="1"/>
</dbReference>
<dbReference type="SUPFAM" id="SSF57850">
    <property type="entry name" value="RING/U-box"/>
    <property type="match status" value="1"/>
</dbReference>
<organism evidence="3 4">
    <name type="scientific">Rotaria socialis</name>
    <dbReference type="NCBI Taxonomy" id="392032"/>
    <lineage>
        <taxon>Eukaryota</taxon>
        <taxon>Metazoa</taxon>
        <taxon>Spiralia</taxon>
        <taxon>Gnathifera</taxon>
        <taxon>Rotifera</taxon>
        <taxon>Eurotatoria</taxon>
        <taxon>Bdelloidea</taxon>
        <taxon>Philodinida</taxon>
        <taxon>Philodinidae</taxon>
        <taxon>Rotaria</taxon>
    </lineage>
</organism>
<dbReference type="OrthoDB" id="10064100at2759"/>
<sequence>MSSGVNRAAETFSPLEEVTKAARENVDWDKVYQHILLNPRDLFVILPGRRWSIAHQTVLHGDVARFKRFIVLFSHDEVDIRIKTKDNKTFLDIATSIKQAHPQMYTYIEHLFMQDDLMKKAKECDWRSVIEILEQRKQLANEKPPYSPYFLLHYAVENGNLHILEELLTNYQCFTNVRNSQNETPLEMAKRLNKNDICALLERKTATGQPAHSPAAPSQVKLHNTYQQSASTSPDLAENSSAAFQPLPSPPAATRPNPTRTITTENSSAAFQPLPSPPAATRPNPTLNGLGKIQKSIDALSQSEQNLTNLCDTQPLVSSQKPNPPPSRSKKSIVRDCSPSDFNPIPPVVMSTSENLKPPSSDVKSTSLCAKADSSNEQLMKKLKCPITGQIMKHPVIASDGNTYERANIINWINTYGHSPETGEPMEATFKDDDEIKKILHTKLESN</sequence>
<feature type="compositionally biased region" description="Low complexity" evidence="1">
    <location>
        <begin position="254"/>
        <end position="264"/>
    </location>
</feature>
<accession>A0A818DHN3</accession>
<evidence type="ECO:0000256" key="1">
    <source>
        <dbReference type="SAM" id="MobiDB-lite"/>
    </source>
</evidence>
<dbReference type="GO" id="GO:0016567">
    <property type="term" value="P:protein ubiquitination"/>
    <property type="evidence" value="ECO:0007669"/>
    <property type="project" value="InterPro"/>
</dbReference>
<feature type="compositionally biased region" description="Polar residues" evidence="1">
    <location>
        <begin position="221"/>
        <end position="243"/>
    </location>
</feature>
<name>A0A818DHN3_9BILA</name>
<evidence type="ECO:0000313" key="3">
    <source>
        <dbReference type="EMBL" id="CAF3443310.1"/>
    </source>
</evidence>
<dbReference type="Pfam" id="PF04564">
    <property type="entry name" value="U-box"/>
    <property type="match status" value="1"/>
</dbReference>
<proteinExistence type="predicted"/>
<dbReference type="InterPro" id="IPR036770">
    <property type="entry name" value="Ankyrin_rpt-contain_sf"/>
</dbReference>
<dbReference type="InterPro" id="IPR052085">
    <property type="entry name" value="WD-SAM-U-box"/>
</dbReference>
<feature type="region of interest" description="Disordered" evidence="1">
    <location>
        <begin position="312"/>
        <end position="365"/>
    </location>
</feature>
<dbReference type="AlphaFoldDB" id="A0A818DHN3"/>
<evidence type="ECO:0000313" key="4">
    <source>
        <dbReference type="Proteomes" id="UP000663825"/>
    </source>
</evidence>
<protein>
    <recommendedName>
        <fullName evidence="2">U-box domain-containing protein</fullName>
    </recommendedName>
</protein>
<dbReference type="CDD" id="cd16655">
    <property type="entry name" value="RING-Ubox_WDSUB1-like"/>
    <property type="match status" value="1"/>
</dbReference>
<feature type="region of interest" description="Disordered" evidence="1">
    <location>
        <begin position="205"/>
        <end position="291"/>
    </location>
</feature>
<dbReference type="Gene3D" id="1.25.40.20">
    <property type="entry name" value="Ankyrin repeat-containing domain"/>
    <property type="match status" value="1"/>
</dbReference>
<dbReference type="EMBL" id="CAJNXB010005733">
    <property type="protein sequence ID" value="CAF3443310.1"/>
    <property type="molecule type" value="Genomic_DNA"/>
</dbReference>
<dbReference type="SUPFAM" id="SSF48403">
    <property type="entry name" value="Ankyrin repeat"/>
    <property type="match status" value="1"/>
</dbReference>
<dbReference type="PANTHER" id="PTHR46573:SF1">
    <property type="entry name" value="WD REPEAT, SAM AND U-BOX DOMAIN-CONTAINING PROTEIN 1"/>
    <property type="match status" value="1"/>
</dbReference>
<dbReference type="PANTHER" id="PTHR46573">
    <property type="entry name" value="WD REPEAT, SAM AND U-BOX DOMAIN-CONTAINING PROTEIN 1"/>
    <property type="match status" value="1"/>
</dbReference>
<dbReference type="InterPro" id="IPR013083">
    <property type="entry name" value="Znf_RING/FYVE/PHD"/>
</dbReference>
<dbReference type="InterPro" id="IPR003613">
    <property type="entry name" value="Ubox_domain"/>
</dbReference>
<dbReference type="Proteomes" id="UP000663825">
    <property type="component" value="Unassembled WGS sequence"/>
</dbReference>
<feature type="domain" description="U-box" evidence="2">
    <location>
        <begin position="378"/>
        <end position="447"/>
    </location>
</feature>
<gene>
    <name evidence="3" type="ORF">TIS948_LOCUS31367</name>
</gene>
<evidence type="ECO:0000259" key="2">
    <source>
        <dbReference type="PROSITE" id="PS51698"/>
    </source>
</evidence>
<dbReference type="SMART" id="SM00504">
    <property type="entry name" value="Ubox"/>
    <property type="match status" value="1"/>
</dbReference>
<dbReference type="Gene3D" id="3.30.40.10">
    <property type="entry name" value="Zinc/RING finger domain, C3HC4 (zinc finger)"/>
    <property type="match status" value="1"/>
</dbReference>
<comment type="caution">
    <text evidence="3">The sequence shown here is derived from an EMBL/GenBank/DDBJ whole genome shotgun (WGS) entry which is preliminary data.</text>
</comment>